<dbReference type="SUPFAM" id="SSF57440">
    <property type="entry name" value="Kringle-like"/>
    <property type="match status" value="2"/>
</dbReference>
<dbReference type="Gene3D" id="1.10.101.10">
    <property type="entry name" value="PGBD-like superfamily/PGBD"/>
    <property type="match status" value="1"/>
</dbReference>
<keyword evidence="8 14" id="KW-0862">Zinc</keyword>
<feature type="signal peptide" evidence="18">
    <location>
        <begin position="1"/>
        <end position="18"/>
    </location>
</feature>
<feature type="domain" description="Fibronectin type-II" evidence="19">
    <location>
        <begin position="226"/>
        <end position="273"/>
    </location>
</feature>
<dbReference type="SUPFAM" id="SSF47090">
    <property type="entry name" value="PGBD-like"/>
    <property type="match status" value="1"/>
</dbReference>
<dbReference type="InterPro" id="IPR036365">
    <property type="entry name" value="PGBD-like_sf"/>
</dbReference>
<dbReference type="EMBL" id="AF544370">
    <property type="protein sequence ID" value="AAN86816.1"/>
    <property type="molecule type" value="mRNA"/>
</dbReference>
<keyword evidence="9 14" id="KW-0106">Calcium</keyword>
<dbReference type="CDD" id="cd00062">
    <property type="entry name" value="FN2"/>
    <property type="match status" value="1"/>
</dbReference>
<keyword evidence="2" id="KW-0964">Secreted</keyword>
<proteinExistence type="evidence at transcript level"/>
<feature type="disulfide bond" evidence="16">
    <location>
        <begin position="302"/>
        <end position="329"/>
    </location>
</feature>
<dbReference type="GO" id="GO:0031012">
    <property type="term" value="C:extracellular matrix"/>
    <property type="evidence" value="ECO:0007669"/>
    <property type="project" value="InterPro"/>
</dbReference>
<dbReference type="InterPro" id="IPR024079">
    <property type="entry name" value="MetalloPept_cat_dom_sf"/>
</dbReference>
<dbReference type="SMART" id="SM00120">
    <property type="entry name" value="HX"/>
    <property type="match status" value="2"/>
</dbReference>
<evidence type="ECO:0000256" key="5">
    <source>
        <dbReference type="ARBA" id="ARBA00022729"/>
    </source>
</evidence>
<organism evidence="20">
    <name type="scientific">Silurus asotus</name>
    <name type="common">Amur catfish</name>
    <name type="synonym">Parasilurus asotus</name>
    <dbReference type="NCBI Taxonomy" id="30991"/>
    <lineage>
        <taxon>Eukaryota</taxon>
        <taxon>Metazoa</taxon>
        <taxon>Chordata</taxon>
        <taxon>Craniata</taxon>
        <taxon>Vertebrata</taxon>
        <taxon>Euteleostomi</taxon>
        <taxon>Actinopterygii</taxon>
        <taxon>Neopterygii</taxon>
        <taxon>Teleostei</taxon>
        <taxon>Ostariophysi</taxon>
        <taxon>Siluriformes</taxon>
        <taxon>Siluridae</taxon>
        <taxon>Silurus</taxon>
    </lineage>
</organism>
<comment type="cofactor">
    <cofactor evidence="14">
        <name>Zn(2+)</name>
        <dbReference type="ChEBI" id="CHEBI:29105"/>
    </cofactor>
    <text evidence="14">Binds 2 Zn(2+) ions per subunit.</text>
</comment>
<evidence type="ECO:0000256" key="12">
    <source>
        <dbReference type="ARBA" id="ARBA00023157"/>
    </source>
</evidence>
<evidence type="ECO:0000256" key="1">
    <source>
        <dbReference type="ARBA" id="ARBA00004613"/>
    </source>
</evidence>
<dbReference type="Pfam" id="PF00040">
    <property type="entry name" value="fn2"/>
    <property type="match status" value="2"/>
</dbReference>
<dbReference type="Gene3D" id="2.110.10.10">
    <property type="entry name" value="Hemopexin-like domain"/>
    <property type="match status" value="1"/>
</dbReference>
<feature type="chain" id="PRO_5004306931" evidence="18">
    <location>
        <begin position="19"/>
        <end position="638"/>
    </location>
</feature>
<dbReference type="SMART" id="SM00059">
    <property type="entry name" value="FN2"/>
    <property type="match status" value="2"/>
</dbReference>
<dbReference type="Pfam" id="PF00045">
    <property type="entry name" value="Hemopexin"/>
    <property type="match status" value="1"/>
</dbReference>
<dbReference type="PRINTS" id="PR00013">
    <property type="entry name" value="FNTYPEII"/>
</dbReference>
<accession>Q8AX63</accession>
<evidence type="ECO:0000259" key="19">
    <source>
        <dbReference type="PROSITE" id="PS51092"/>
    </source>
</evidence>
<evidence type="ECO:0000256" key="6">
    <source>
        <dbReference type="ARBA" id="ARBA00022737"/>
    </source>
</evidence>
<dbReference type="SUPFAM" id="SSF50923">
    <property type="entry name" value="Hemopexin-like domain"/>
    <property type="match status" value="1"/>
</dbReference>
<dbReference type="InterPro" id="IPR036943">
    <property type="entry name" value="FN_type2_sf"/>
</dbReference>
<evidence type="ECO:0000256" key="3">
    <source>
        <dbReference type="ARBA" id="ARBA00022670"/>
    </source>
</evidence>
<dbReference type="PANTHER" id="PTHR10201">
    <property type="entry name" value="MATRIX METALLOPROTEINASE"/>
    <property type="match status" value="1"/>
</dbReference>
<dbReference type="InterPro" id="IPR036375">
    <property type="entry name" value="Hemopexin-like_dom_sf"/>
</dbReference>
<keyword evidence="7" id="KW-0378">Hydrolase</keyword>
<feature type="disulfide bond" evidence="16">
    <location>
        <begin position="288"/>
        <end position="314"/>
    </location>
</feature>
<dbReference type="Gene3D" id="2.10.10.10">
    <property type="entry name" value="Fibronectin, type II, collagen-binding"/>
    <property type="match status" value="2"/>
</dbReference>
<feature type="region of interest" description="Disordered" evidence="17">
    <location>
        <begin position="109"/>
        <end position="145"/>
    </location>
</feature>
<keyword evidence="10" id="KW-0482">Metalloprotease</keyword>
<dbReference type="PRINTS" id="PR00138">
    <property type="entry name" value="MATRIXIN"/>
</dbReference>
<dbReference type="GO" id="GO:0008270">
    <property type="term" value="F:zinc ion binding"/>
    <property type="evidence" value="ECO:0007669"/>
    <property type="project" value="InterPro"/>
</dbReference>
<dbReference type="GO" id="GO:0048771">
    <property type="term" value="P:tissue remodeling"/>
    <property type="evidence" value="ECO:0007669"/>
    <property type="project" value="TreeGrafter"/>
</dbReference>
<dbReference type="InterPro" id="IPR013806">
    <property type="entry name" value="Kringle-like"/>
</dbReference>
<comment type="caution">
    <text evidence="16">Lacks conserved residue(s) required for the propagation of feature annotation.</text>
</comment>
<keyword evidence="4 14" id="KW-0479">Metal-binding</keyword>
<evidence type="ECO:0000256" key="9">
    <source>
        <dbReference type="ARBA" id="ARBA00022837"/>
    </source>
</evidence>
<dbReference type="InterPro" id="IPR001818">
    <property type="entry name" value="Pept_M10_metallopeptidase"/>
</dbReference>
<dbReference type="Pfam" id="PF00413">
    <property type="entry name" value="Peptidase_M10"/>
    <property type="match status" value="1"/>
</dbReference>
<dbReference type="InterPro" id="IPR036366">
    <property type="entry name" value="PGBDSf"/>
</dbReference>
<evidence type="ECO:0000256" key="2">
    <source>
        <dbReference type="ARBA" id="ARBA00022525"/>
    </source>
</evidence>
<dbReference type="GO" id="GO:0006508">
    <property type="term" value="P:proteolysis"/>
    <property type="evidence" value="ECO:0007669"/>
    <property type="project" value="UniProtKB-KW"/>
</dbReference>
<dbReference type="InterPro" id="IPR021158">
    <property type="entry name" value="Pept_M10A_Zn_BS"/>
</dbReference>
<evidence type="ECO:0000256" key="15">
    <source>
        <dbReference type="PIRSR" id="PIRSR621190-4"/>
    </source>
</evidence>
<sequence length="638" mass="70394">MKLLLVSALLGCLATAYAARPSPILKFPGDSSPKTDREIIHYLEYGCPQECELMVLKDTLKMQKFFLPTGDLEQNTAAIMRKPRCGVPDVAQYNFFVLGPKQEVPRAALEQTEAGQGDAAKKEPTTQGETDACTIDGEDGEFGAAEEPKDIIEAFGPTSAGKGWRGDLMIEWGRQEESEGTPFEQKDGILGHEFPGSGTGSDSHFDDDEQWTLGEAIVLKIKEGNIAGEGCKFPFAIQGIEYQSCTEGRDEGWLECATIYDFDENGKYSECPYEGLFTQGINSEGGPCKLPFIFQAENYDGCITSGRDDGYRECAITENWDNDKSYGFCPEIAASLLGNAEGGPCIIAVELLQQETESSVQDGKEGGKMCAIIKEFFDDAWGLPQEASAFLVEAHEYAHLQGLAHDPGLTATYEMAPENRIDNDDIKGIQELYAAGQDKPVPPEQGPVAEMDAANEPVQFEAVIQIAGLTFGFKQNEIFESTNFRGRQSEYMEVITYENTEPVTINARYSNILESKTEFAAQNIMQIAGLDQIAKPYQKRIEEGLITQLKGEDFSFGKSQKTYLLLGEQFWKYDEAKQRMEQGFPEKIASGNGIPEGIDSAFSQNGIDYAYAFQKAEYFNDESALKILGEIKTDWLGC</sequence>
<feature type="binding site" evidence="14">
    <location>
        <position position="399"/>
    </location>
    <ligand>
        <name>Zn(2+)</name>
        <dbReference type="ChEBI" id="CHEBI:29105"/>
        <label>2</label>
        <note>catalytic</note>
    </ligand>
</feature>
<dbReference type="PROSITE" id="PS51092">
    <property type="entry name" value="FN2_2"/>
    <property type="match status" value="2"/>
</dbReference>
<feature type="modified residue" description="Phosphotyrosine; by PKDCC" evidence="15">
    <location>
        <position position="537"/>
    </location>
</feature>
<dbReference type="InterPro" id="IPR021190">
    <property type="entry name" value="Pept_M10A"/>
</dbReference>
<feature type="binding site" evidence="14">
    <location>
        <position position="599"/>
    </location>
    <ligand>
        <name>Ca(2+)</name>
        <dbReference type="ChEBI" id="CHEBI:29108"/>
        <label>4</label>
    </ligand>
</feature>
<feature type="binding site" evidence="14">
    <location>
        <position position="405"/>
    </location>
    <ligand>
        <name>Zn(2+)</name>
        <dbReference type="ChEBI" id="CHEBI:29105"/>
        <label>2</label>
        <note>catalytic</note>
    </ligand>
</feature>
<dbReference type="SUPFAM" id="SSF55486">
    <property type="entry name" value="Metalloproteases ('zincins'), catalytic domain"/>
    <property type="match status" value="1"/>
</dbReference>
<evidence type="ECO:0000256" key="8">
    <source>
        <dbReference type="ARBA" id="ARBA00022833"/>
    </source>
</evidence>
<reference evidence="20" key="1">
    <citation type="journal article" date="2002" name="FEBS Lett.">
        <title>Matrix metalloproteinase 2 is involved in the regulation of the antimicrobial peptide parasin I production in catfish skin mucosa.</title>
        <authorList>
            <person name="Cho J.H."/>
            <person name="Park I.Y."/>
            <person name="Kim M.S."/>
            <person name="Kim S.C."/>
        </authorList>
    </citation>
    <scope>NUCLEOTIDE SEQUENCE</scope>
</reference>
<evidence type="ECO:0000256" key="11">
    <source>
        <dbReference type="ARBA" id="ARBA00023145"/>
    </source>
</evidence>
<evidence type="ECO:0000256" key="13">
    <source>
        <dbReference type="PIRSR" id="PIRSR621190-1"/>
    </source>
</evidence>
<dbReference type="GO" id="GO:0030574">
    <property type="term" value="P:collagen catabolic process"/>
    <property type="evidence" value="ECO:0007669"/>
    <property type="project" value="TreeGrafter"/>
</dbReference>
<dbReference type="GO" id="GO:0001666">
    <property type="term" value="P:response to hypoxia"/>
    <property type="evidence" value="ECO:0007669"/>
    <property type="project" value="TreeGrafter"/>
</dbReference>
<keyword evidence="6" id="KW-0677">Repeat</keyword>
<dbReference type="InterPro" id="IPR000562">
    <property type="entry name" value="FN_type2_dom"/>
</dbReference>
<evidence type="ECO:0000256" key="14">
    <source>
        <dbReference type="PIRSR" id="PIRSR621190-2"/>
    </source>
</evidence>
<dbReference type="GO" id="GO:0005615">
    <property type="term" value="C:extracellular space"/>
    <property type="evidence" value="ECO:0007669"/>
    <property type="project" value="TreeGrafter"/>
</dbReference>
<dbReference type="GO" id="GO:0004222">
    <property type="term" value="F:metalloendopeptidase activity"/>
    <property type="evidence" value="ECO:0007669"/>
    <property type="project" value="InterPro"/>
</dbReference>
<dbReference type="PANTHER" id="PTHR10201:SF29">
    <property type="entry name" value="72 KDA TYPE IV COLLAGENASE"/>
    <property type="match status" value="1"/>
</dbReference>
<dbReference type="GO" id="GO:0030198">
    <property type="term" value="P:extracellular matrix organization"/>
    <property type="evidence" value="ECO:0007669"/>
    <property type="project" value="TreeGrafter"/>
</dbReference>
<keyword evidence="3" id="KW-0645">Protease</keyword>
<feature type="active site" evidence="13">
    <location>
        <position position="396"/>
    </location>
</feature>
<keyword evidence="11" id="KW-0865">Zymogen</keyword>
<evidence type="ECO:0000313" key="20">
    <source>
        <dbReference type="EMBL" id="AAN86816.1"/>
    </source>
</evidence>
<evidence type="ECO:0000256" key="10">
    <source>
        <dbReference type="ARBA" id="ARBA00023049"/>
    </source>
</evidence>
<dbReference type="AlphaFoldDB" id="Q8AX63"/>
<evidence type="ECO:0000256" key="16">
    <source>
        <dbReference type="PROSITE-ProRule" id="PRU00479"/>
    </source>
</evidence>
<feature type="region of interest" description="Disordered" evidence="17">
    <location>
        <begin position="179"/>
        <end position="206"/>
    </location>
</feature>
<evidence type="ECO:0000256" key="17">
    <source>
        <dbReference type="SAM" id="MobiDB-lite"/>
    </source>
</evidence>
<dbReference type="InterPro" id="IPR018487">
    <property type="entry name" value="Hemopexin-like_repeat"/>
</dbReference>
<comment type="subcellular location">
    <subcellularLocation>
        <location evidence="1">Secreted</location>
    </subcellularLocation>
</comment>
<keyword evidence="12 16" id="KW-1015">Disulfide bond</keyword>
<comment type="cofactor">
    <cofactor evidence="14">
        <name>Ca(2+)</name>
        <dbReference type="ChEBI" id="CHEBI:29108"/>
    </cofactor>
    <text evidence="14">Can bind about 5 Ca(2+) ions per subunit.</text>
</comment>
<evidence type="ECO:0000256" key="18">
    <source>
        <dbReference type="SAM" id="SignalP"/>
    </source>
</evidence>
<dbReference type="PROSITE" id="PS00546">
    <property type="entry name" value="CYSTEINE_SWITCH"/>
    <property type="match status" value="1"/>
</dbReference>
<protein>
    <submittedName>
        <fullName evidence="20">Preprogelatinase A</fullName>
    </submittedName>
</protein>
<name>Q8AX63_SILAS</name>
<feature type="binding site" evidence="14">
    <location>
        <position position="395"/>
    </location>
    <ligand>
        <name>Zn(2+)</name>
        <dbReference type="ChEBI" id="CHEBI:29105"/>
        <label>2</label>
        <note>catalytic</note>
    </ligand>
</feature>
<dbReference type="Gene3D" id="3.40.390.10">
    <property type="entry name" value="Collagenase (Catalytic Domain)"/>
    <property type="match status" value="2"/>
</dbReference>
<keyword evidence="5 18" id="KW-0732">Signal</keyword>
<evidence type="ECO:0000256" key="4">
    <source>
        <dbReference type="ARBA" id="ARBA00022723"/>
    </source>
</evidence>
<feature type="domain" description="Fibronectin type-II" evidence="19">
    <location>
        <begin position="283"/>
        <end position="331"/>
    </location>
</feature>
<evidence type="ECO:0000256" key="7">
    <source>
        <dbReference type="ARBA" id="ARBA00022801"/>
    </source>
</evidence>